<comment type="caution">
    <text evidence="6">The sequence shown here is derived from an EMBL/GenBank/DDBJ whole genome shotgun (WGS) entry which is preliminary data.</text>
</comment>
<sequence length="177" mass="19443">MLISWIVIFCVVTVADATTSCRTADGQYDVTVNFRGKHEPKTRKSTVIAFYAFMSLRSAKPGIGQRLVFDVMKTNEGGGYNRHTGVFTCPKTGIYVFVWVVRLGSAYHSFELMVNNSVYGSTYLYNHATGSSVSGTVVVHASEGDSIYVRAHSTHKGTGELNSNIHGRTTFSGWLLN</sequence>
<protein>
    <submittedName>
        <fullName evidence="6">C1QL</fullName>
    </submittedName>
</protein>
<dbReference type="SMART" id="SM00110">
    <property type="entry name" value="C1Q"/>
    <property type="match status" value="1"/>
</dbReference>
<evidence type="ECO:0000256" key="4">
    <source>
        <dbReference type="SAM" id="SignalP"/>
    </source>
</evidence>
<dbReference type="OrthoDB" id="6046418at2759"/>
<dbReference type="Pfam" id="PF00386">
    <property type="entry name" value="C1q"/>
    <property type="match status" value="1"/>
</dbReference>
<gene>
    <name evidence="6" type="ORF">MEDL_66743</name>
</gene>
<dbReference type="PROSITE" id="PS50871">
    <property type="entry name" value="C1Q"/>
    <property type="match status" value="1"/>
</dbReference>
<evidence type="ECO:0000256" key="1">
    <source>
        <dbReference type="ARBA" id="ARBA00004613"/>
    </source>
</evidence>
<dbReference type="SUPFAM" id="SSF49842">
    <property type="entry name" value="TNF-like"/>
    <property type="match status" value="1"/>
</dbReference>
<accession>A0A8S3VKF4</accession>
<dbReference type="InterPro" id="IPR001073">
    <property type="entry name" value="C1q_dom"/>
</dbReference>
<feature type="domain" description="C1q" evidence="5">
    <location>
        <begin position="43"/>
        <end position="177"/>
    </location>
</feature>
<dbReference type="InterPro" id="IPR008983">
    <property type="entry name" value="Tumour_necrosis_fac-like_dom"/>
</dbReference>
<evidence type="ECO:0000313" key="7">
    <source>
        <dbReference type="Proteomes" id="UP000683360"/>
    </source>
</evidence>
<keyword evidence="3 4" id="KW-0732">Signal</keyword>
<evidence type="ECO:0000313" key="6">
    <source>
        <dbReference type="EMBL" id="CAG2255316.1"/>
    </source>
</evidence>
<proteinExistence type="predicted"/>
<feature type="signal peptide" evidence="4">
    <location>
        <begin position="1"/>
        <end position="17"/>
    </location>
</feature>
<dbReference type="GO" id="GO:0005576">
    <property type="term" value="C:extracellular region"/>
    <property type="evidence" value="ECO:0007669"/>
    <property type="project" value="UniProtKB-SubCell"/>
</dbReference>
<dbReference type="PANTHER" id="PTHR22923">
    <property type="entry name" value="CEREBELLIN-RELATED"/>
    <property type="match status" value="1"/>
</dbReference>
<keyword evidence="2" id="KW-0964">Secreted</keyword>
<dbReference type="PANTHER" id="PTHR22923:SF116">
    <property type="entry name" value="C1Q DOMAIN-CONTAINING PROTEIN"/>
    <property type="match status" value="1"/>
</dbReference>
<dbReference type="Gene3D" id="2.60.120.40">
    <property type="match status" value="1"/>
</dbReference>
<name>A0A8S3VKF4_MYTED</name>
<keyword evidence="7" id="KW-1185">Reference proteome</keyword>
<dbReference type="EMBL" id="CAJPWZ010003264">
    <property type="protein sequence ID" value="CAG2255316.1"/>
    <property type="molecule type" value="Genomic_DNA"/>
</dbReference>
<comment type="subcellular location">
    <subcellularLocation>
        <location evidence="1">Secreted</location>
    </subcellularLocation>
</comment>
<feature type="chain" id="PRO_5035810429" evidence="4">
    <location>
        <begin position="18"/>
        <end position="177"/>
    </location>
</feature>
<dbReference type="AlphaFoldDB" id="A0A8S3VKF4"/>
<dbReference type="InterPro" id="IPR050822">
    <property type="entry name" value="Cerebellin_Synaptic_Org"/>
</dbReference>
<evidence type="ECO:0000259" key="5">
    <source>
        <dbReference type="PROSITE" id="PS50871"/>
    </source>
</evidence>
<evidence type="ECO:0000256" key="2">
    <source>
        <dbReference type="ARBA" id="ARBA00022525"/>
    </source>
</evidence>
<evidence type="ECO:0000256" key="3">
    <source>
        <dbReference type="ARBA" id="ARBA00022729"/>
    </source>
</evidence>
<dbReference type="PRINTS" id="PR00007">
    <property type="entry name" value="COMPLEMNTC1Q"/>
</dbReference>
<organism evidence="6 7">
    <name type="scientific">Mytilus edulis</name>
    <name type="common">Blue mussel</name>
    <dbReference type="NCBI Taxonomy" id="6550"/>
    <lineage>
        <taxon>Eukaryota</taxon>
        <taxon>Metazoa</taxon>
        <taxon>Spiralia</taxon>
        <taxon>Lophotrochozoa</taxon>
        <taxon>Mollusca</taxon>
        <taxon>Bivalvia</taxon>
        <taxon>Autobranchia</taxon>
        <taxon>Pteriomorphia</taxon>
        <taxon>Mytilida</taxon>
        <taxon>Mytiloidea</taxon>
        <taxon>Mytilidae</taxon>
        <taxon>Mytilinae</taxon>
        <taxon>Mytilus</taxon>
    </lineage>
</organism>
<reference evidence="6" key="1">
    <citation type="submission" date="2021-03" db="EMBL/GenBank/DDBJ databases">
        <authorList>
            <person name="Bekaert M."/>
        </authorList>
    </citation>
    <scope>NUCLEOTIDE SEQUENCE</scope>
</reference>
<dbReference type="Proteomes" id="UP000683360">
    <property type="component" value="Unassembled WGS sequence"/>
</dbReference>